<dbReference type="STRING" id="102285.A0A0R3TQ35"/>
<dbReference type="InterPro" id="IPR036249">
    <property type="entry name" value="Thioredoxin-like_sf"/>
</dbReference>
<accession>A0A0R3TQ35</accession>
<dbReference type="Pfam" id="PF02798">
    <property type="entry name" value="GST_N"/>
    <property type="match status" value="1"/>
</dbReference>
<reference evidence="7 8" key="2">
    <citation type="submission" date="2018-11" db="EMBL/GenBank/DDBJ databases">
        <authorList>
            <consortium name="Pathogen Informatics"/>
        </authorList>
    </citation>
    <scope>NUCLEOTIDE SEQUENCE [LARGE SCALE GENOMIC DNA]</scope>
</reference>
<evidence type="ECO:0000256" key="4">
    <source>
        <dbReference type="ARBA" id="ARBA00011738"/>
    </source>
</evidence>
<dbReference type="PROSITE" id="PS50404">
    <property type="entry name" value="GST_NTER"/>
    <property type="match status" value="1"/>
</dbReference>
<dbReference type="InterPro" id="IPR004046">
    <property type="entry name" value="GST_C"/>
</dbReference>
<dbReference type="Gene3D" id="3.40.30.10">
    <property type="entry name" value="Glutaredoxin"/>
    <property type="match status" value="1"/>
</dbReference>
<comment type="function">
    <text evidence="2">Conjugation of reduced glutathione to a wide number of exogenous and endogenous hydrophobic electrophiles.</text>
</comment>
<evidence type="ECO:0000256" key="2">
    <source>
        <dbReference type="ARBA" id="ARBA00003701"/>
    </source>
</evidence>
<evidence type="ECO:0000313" key="9">
    <source>
        <dbReference type="WBParaSite" id="HNAJ_0000962901-mRNA-1"/>
    </source>
</evidence>
<feature type="domain" description="GST C-terminal" evidence="6">
    <location>
        <begin position="113"/>
        <end position="247"/>
    </location>
</feature>
<name>A0A0R3TQ35_RODNA</name>
<dbReference type="SUPFAM" id="SSF47616">
    <property type="entry name" value="GST C-terminal domain-like"/>
    <property type="match status" value="1"/>
</dbReference>
<dbReference type="PANTHER" id="PTHR11571">
    <property type="entry name" value="GLUTATHIONE S-TRANSFERASE"/>
    <property type="match status" value="1"/>
</dbReference>
<dbReference type="PROSITE" id="PS50405">
    <property type="entry name" value="GST_CTER"/>
    <property type="match status" value="1"/>
</dbReference>
<dbReference type="InterPro" id="IPR050213">
    <property type="entry name" value="GST_superfamily"/>
</dbReference>
<dbReference type="Pfam" id="PF14497">
    <property type="entry name" value="GST_C_3"/>
    <property type="match status" value="1"/>
</dbReference>
<dbReference type="GO" id="GO:0006749">
    <property type="term" value="P:glutathione metabolic process"/>
    <property type="evidence" value="ECO:0007669"/>
    <property type="project" value="TreeGrafter"/>
</dbReference>
<evidence type="ECO:0000259" key="5">
    <source>
        <dbReference type="PROSITE" id="PS50404"/>
    </source>
</evidence>
<dbReference type="SFLD" id="SFLDS00019">
    <property type="entry name" value="Glutathione_Transferase_(cytos"/>
    <property type="match status" value="1"/>
</dbReference>
<feature type="domain" description="GST N-terminal" evidence="5">
    <location>
        <begin position="29"/>
        <end position="111"/>
    </location>
</feature>
<comment type="similarity">
    <text evidence="3">Belongs to the GST superfamily. Mu family.</text>
</comment>
<dbReference type="InterPro" id="IPR036282">
    <property type="entry name" value="Glutathione-S-Trfase_C_sf"/>
</dbReference>
<evidence type="ECO:0000256" key="1">
    <source>
        <dbReference type="ARBA" id="ARBA00002446"/>
    </source>
</evidence>
<comment type="function">
    <text evidence="1">GST isoenzymes appear to play a central role in the parasite detoxification system. Other functions are also suspected including a role in increasing the solubility of haematin in the parasite gut.</text>
</comment>
<sequence>MGPIINNRQQTANNVSYCEPRDAWIEVTDKQQFFYFNIRGRGELIRLILHAAEKDFVDQRVTSAEWTNLKPKIPFKKLPVLEVATPNGDTVMLTESMAIARLLARSFNLYGNDAGEIYLIERFNSLPLDNDRPSVRDDVDISSLLEGIYSSNLKDADNYAKIANAEQIYEYFDAIETALRERKGTFVAGNRVTIADLQIIVLIDTIDRFLSKFKHDCVGKLHEIKESVLRQKPGVAKYLRSRPVTDF</sequence>
<dbReference type="AlphaFoldDB" id="A0A0R3TQ35"/>
<organism evidence="9">
    <name type="scientific">Rodentolepis nana</name>
    <name type="common">Dwarf tapeworm</name>
    <name type="synonym">Hymenolepis nana</name>
    <dbReference type="NCBI Taxonomy" id="102285"/>
    <lineage>
        <taxon>Eukaryota</taxon>
        <taxon>Metazoa</taxon>
        <taxon>Spiralia</taxon>
        <taxon>Lophotrochozoa</taxon>
        <taxon>Platyhelminthes</taxon>
        <taxon>Cestoda</taxon>
        <taxon>Eucestoda</taxon>
        <taxon>Cyclophyllidea</taxon>
        <taxon>Hymenolepididae</taxon>
        <taxon>Rodentolepis</taxon>
    </lineage>
</organism>
<protein>
    <submittedName>
        <fullName evidence="9">Glutathione transferase</fullName>
    </submittedName>
</protein>
<dbReference type="OrthoDB" id="414243at2759"/>
<dbReference type="WBParaSite" id="HNAJ_0000962901-mRNA-1">
    <property type="protein sequence ID" value="HNAJ_0000962901-mRNA-1"/>
    <property type="gene ID" value="HNAJ_0000962901"/>
</dbReference>
<dbReference type="InterPro" id="IPR010987">
    <property type="entry name" value="Glutathione-S-Trfase_C-like"/>
</dbReference>
<dbReference type="GO" id="GO:0004364">
    <property type="term" value="F:glutathione transferase activity"/>
    <property type="evidence" value="ECO:0007669"/>
    <property type="project" value="UniProtKB-EC"/>
</dbReference>
<evidence type="ECO:0000256" key="3">
    <source>
        <dbReference type="ARBA" id="ARBA00005861"/>
    </source>
</evidence>
<dbReference type="EMBL" id="UZAE01012685">
    <property type="protein sequence ID" value="VDO06223.1"/>
    <property type="molecule type" value="Genomic_DNA"/>
</dbReference>
<gene>
    <name evidence="7" type="ORF">HNAJ_LOCUS9624</name>
</gene>
<evidence type="ECO:0000313" key="8">
    <source>
        <dbReference type="Proteomes" id="UP000278807"/>
    </source>
</evidence>
<proteinExistence type="inferred from homology"/>
<keyword evidence="8" id="KW-1185">Reference proteome</keyword>
<dbReference type="InterPro" id="IPR040079">
    <property type="entry name" value="Glutathione_S-Trfase"/>
</dbReference>
<reference evidence="9" key="1">
    <citation type="submission" date="2017-02" db="UniProtKB">
        <authorList>
            <consortium name="WormBaseParasite"/>
        </authorList>
    </citation>
    <scope>IDENTIFICATION</scope>
</reference>
<dbReference type="InterPro" id="IPR004045">
    <property type="entry name" value="Glutathione_S-Trfase_N"/>
</dbReference>
<dbReference type="Gene3D" id="1.20.1050.10">
    <property type="match status" value="1"/>
</dbReference>
<comment type="subunit">
    <text evidence="4">Homodimer.</text>
</comment>
<evidence type="ECO:0000313" key="7">
    <source>
        <dbReference type="EMBL" id="VDO06223.1"/>
    </source>
</evidence>
<dbReference type="PANTHER" id="PTHR11571:SF150">
    <property type="entry name" value="GLUTATHIONE S-TRANSFERASE"/>
    <property type="match status" value="1"/>
</dbReference>
<dbReference type="Proteomes" id="UP000278807">
    <property type="component" value="Unassembled WGS sequence"/>
</dbReference>
<evidence type="ECO:0000259" key="6">
    <source>
        <dbReference type="PROSITE" id="PS50405"/>
    </source>
</evidence>
<dbReference type="CDD" id="cd03039">
    <property type="entry name" value="GST_N_Sigma_like"/>
    <property type="match status" value="1"/>
</dbReference>
<dbReference type="SUPFAM" id="SSF52833">
    <property type="entry name" value="Thioredoxin-like"/>
    <property type="match status" value="1"/>
</dbReference>